<evidence type="ECO:0000313" key="4">
    <source>
        <dbReference type="EMBL" id="CRY73235.1"/>
    </source>
</evidence>
<dbReference type="SUPFAM" id="SSF160935">
    <property type="entry name" value="VPA0735-like"/>
    <property type="match status" value="1"/>
</dbReference>
<organism evidence="4 5">
    <name type="scientific">Nocardia farcinica</name>
    <dbReference type="NCBI Taxonomy" id="37329"/>
    <lineage>
        <taxon>Bacteria</taxon>
        <taxon>Bacillati</taxon>
        <taxon>Actinomycetota</taxon>
        <taxon>Actinomycetes</taxon>
        <taxon>Mycobacteriales</taxon>
        <taxon>Nocardiaceae</taxon>
        <taxon>Nocardia</taxon>
    </lineage>
</organism>
<dbReference type="RefSeq" id="WP_082668534.1">
    <property type="nucleotide sequence ID" value="NZ_CP031418.1"/>
</dbReference>
<dbReference type="InterPro" id="IPR010621">
    <property type="entry name" value="DUF1214"/>
</dbReference>
<name>A0A0H5NBQ1_NOCFR</name>
<dbReference type="Proteomes" id="UP000057820">
    <property type="component" value="Chromosome 1"/>
</dbReference>
<dbReference type="Gene3D" id="2.60.40.1610">
    <property type="entry name" value="Domain of unknown function DUF1254"/>
    <property type="match status" value="1"/>
</dbReference>
<reference evidence="5" key="1">
    <citation type="submission" date="2015-03" db="EMBL/GenBank/DDBJ databases">
        <authorList>
            <consortium name="Pathogen Informatics"/>
        </authorList>
    </citation>
    <scope>NUCLEOTIDE SEQUENCE [LARGE SCALE GENOMIC DNA]</scope>
    <source>
        <strain evidence="5">NCTC11134</strain>
    </source>
</reference>
<dbReference type="EMBL" id="LN868938">
    <property type="protein sequence ID" value="CRY73235.1"/>
    <property type="molecule type" value="Genomic_DNA"/>
</dbReference>
<dbReference type="InterPro" id="IPR037050">
    <property type="entry name" value="DUF1254_sf"/>
</dbReference>
<dbReference type="PANTHER" id="PTHR36509:SF2">
    <property type="entry name" value="BLL3101 PROTEIN"/>
    <property type="match status" value="1"/>
</dbReference>
<evidence type="ECO:0000259" key="3">
    <source>
        <dbReference type="Pfam" id="PF06863"/>
    </source>
</evidence>
<dbReference type="PANTHER" id="PTHR36509">
    <property type="entry name" value="BLL3101 PROTEIN"/>
    <property type="match status" value="1"/>
</dbReference>
<protein>
    <submittedName>
        <fullName evidence="4">Uncharacterized conserved protein</fullName>
    </submittedName>
</protein>
<proteinExistence type="predicted"/>
<dbReference type="InterPro" id="IPR037049">
    <property type="entry name" value="DUF1214_C_sf"/>
</dbReference>
<feature type="region of interest" description="Disordered" evidence="1">
    <location>
        <begin position="38"/>
        <end position="70"/>
    </location>
</feature>
<feature type="domain" description="DUF1254" evidence="3">
    <location>
        <begin position="54"/>
        <end position="185"/>
    </location>
</feature>
<dbReference type="Pfam" id="PF06863">
    <property type="entry name" value="DUF1254"/>
    <property type="match status" value="1"/>
</dbReference>
<evidence type="ECO:0000259" key="2">
    <source>
        <dbReference type="Pfam" id="PF06742"/>
    </source>
</evidence>
<evidence type="ECO:0000256" key="1">
    <source>
        <dbReference type="SAM" id="MobiDB-lite"/>
    </source>
</evidence>
<accession>A0A0H5NBQ1</accession>
<dbReference type="InterPro" id="IPR010679">
    <property type="entry name" value="DUF1254"/>
</dbReference>
<dbReference type="Gene3D" id="2.60.120.600">
    <property type="entry name" value="Domain of unknown function DUF1214, C-terminal domain"/>
    <property type="match status" value="1"/>
</dbReference>
<feature type="domain" description="DUF1214" evidence="2">
    <location>
        <begin position="309"/>
        <end position="414"/>
    </location>
</feature>
<dbReference type="Pfam" id="PF06742">
    <property type="entry name" value="DUF1214"/>
    <property type="match status" value="1"/>
</dbReference>
<dbReference type="AlphaFoldDB" id="A0A0H5NBQ1"/>
<evidence type="ECO:0000313" key="5">
    <source>
        <dbReference type="Proteomes" id="UP000057820"/>
    </source>
</evidence>
<dbReference type="KEGG" id="nfr:ERS450000_00032"/>
<sequence length="431" mass="47841">MSPGDTRAQCLRATAADLQIWGFPRIFAQRLRFRFTQPFTPNAPRPPTSAGAPINTMGHQRRLADPTSSSGVAPNVDTLYSLAFLDLDGEPFTVRLPDFGTRYYSVQIGEADSSTAAVLGRRTHGPRVPEILIRRDNRPSPAPAGALVVACRSRFVMVAVRILVDPGDEHDLRTVVGLQDRIEVTGSHRPDPATPQSVAARNRADELHRPAAFLDSLEHACAGLPDTDIPAWVRRARHDLRAVLDDATLLPAIAHGLRDGLDAIEHHVKALGRTVNGWAINTRGTDFGDDHLLRAAVAYSQVYINPAEEALYPICEMDDRNEQLNGSREYRLTFAADRFPPVAFFWSLTVYHIKGLLYDNEIDRYAISDRTAGLRPNPDGSLTIHLQTARPTDPDANWLPCPPGDFRLMMRLYGVLDPTWSPPMVRRKQCD</sequence>
<gene>
    <name evidence="4" type="ORF">ERS450000_00032</name>
</gene>